<feature type="region of interest" description="Disordered" evidence="1">
    <location>
        <begin position="1"/>
        <end position="26"/>
    </location>
</feature>
<evidence type="ECO:0000256" key="1">
    <source>
        <dbReference type="SAM" id="MobiDB-lite"/>
    </source>
</evidence>
<accession>A0A075AI19</accession>
<dbReference type="AlphaFoldDB" id="A0A075AI19"/>
<sequence length="117" mass="13186">MNLQPWLGLPSKASKSTLEHTPTPTSTSAAWRRKSALFSLYSLRNPLIHPRWLKMQRAVPVGHRLHHLSGLPVDEVLISVCHVNQASNGKIRDDRKKLVLLEKVAFRKGTLIGPLRI</sequence>
<organism evidence="2 3">
    <name type="scientific">Opisthorchis viverrini</name>
    <name type="common">Southeast Asian liver fluke</name>
    <dbReference type="NCBI Taxonomy" id="6198"/>
    <lineage>
        <taxon>Eukaryota</taxon>
        <taxon>Metazoa</taxon>
        <taxon>Spiralia</taxon>
        <taxon>Lophotrochozoa</taxon>
        <taxon>Platyhelminthes</taxon>
        <taxon>Trematoda</taxon>
        <taxon>Digenea</taxon>
        <taxon>Opisthorchiida</taxon>
        <taxon>Opisthorchiata</taxon>
        <taxon>Opisthorchiidae</taxon>
        <taxon>Opisthorchis</taxon>
    </lineage>
</organism>
<feature type="compositionally biased region" description="Polar residues" evidence="1">
    <location>
        <begin position="13"/>
        <end position="26"/>
    </location>
</feature>
<proteinExistence type="predicted"/>
<evidence type="ECO:0000313" key="2">
    <source>
        <dbReference type="EMBL" id="KER30864.1"/>
    </source>
</evidence>
<dbReference type="RefSeq" id="XP_009165384.1">
    <property type="nucleotide sequence ID" value="XM_009167120.1"/>
</dbReference>
<dbReference type="EMBL" id="KL596654">
    <property type="protein sequence ID" value="KER30864.1"/>
    <property type="molecule type" value="Genomic_DNA"/>
</dbReference>
<keyword evidence="3" id="KW-1185">Reference proteome</keyword>
<dbReference type="Proteomes" id="UP000054324">
    <property type="component" value="Unassembled WGS sequence"/>
</dbReference>
<gene>
    <name evidence="2" type="ORF">T265_02795</name>
</gene>
<evidence type="ECO:0000313" key="3">
    <source>
        <dbReference type="Proteomes" id="UP000054324"/>
    </source>
</evidence>
<dbReference type="CTD" id="20316983"/>
<dbReference type="KEGG" id="ovi:T265_02795"/>
<name>A0A075AI19_OPIVI</name>
<protein>
    <submittedName>
        <fullName evidence="2">Uncharacterized protein</fullName>
    </submittedName>
</protein>
<reference evidence="2 3" key="1">
    <citation type="submission" date="2013-11" db="EMBL/GenBank/DDBJ databases">
        <title>Opisthorchis viverrini - life in the bile duct.</title>
        <authorList>
            <person name="Young N.D."/>
            <person name="Nagarajan N."/>
            <person name="Lin S.J."/>
            <person name="Korhonen P.K."/>
            <person name="Jex A.R."/>
            <person name="Hall R.S."/>
            <person name="Safavi-Hemami H."/>
            <person name="Kaewkong W."/>
            <person name="Bertrand D."/>
            <person name="Gao S."/>
            <person name="Seet Q."/>
            <person name="Wongkham S."/>
            <person name="Teh B.T."/>
            <person name="Wongkham C."/>
            <person name="Intapan P.M."/>
            <person name="Maleewong W."/>
            <person name="Yang X."/>
            <person name="Hu M."/>
            <person name="Wang Z."/>
            <person name="Hofmann A."/>
            <person name="Sternberg P.W."/>
            <person name="Tan P."/>
            <person name="Wang J."/>
            <person name="Gasser R.B."/>
        </authorList>
    </citation>
    <scope>NUCLEOTIDE SEQUENCE [LARGE SCALE GENOMIC DNA]</scope>
</reference>
<dbReference type="GeneID" id="20316983"/>